<dbReference type="AlphaFoldDB" id="A0A9C6WMZ7"/>
<dbReference type="OrthoDB" id="10660304at2759"/>
<organism evidence="1 2">
    <name type="scientific">Frankliniella occidentalis</name>
    <name type="common">Western flower thrips</name>
    <name type="synonym">Euthrips occidentalis</name>
    <dbReference type="NCBI Taxonomy" id="133901"/>
    <lineage>
        <taxon>Eukaryota</taxon>
        <taxon>Metazoa</taxon>
        <taxon>Ecdysozoa</taxon>
        <taxon>Arthropoda</taxon>
        <taxon>Hexapoda</taxon>
        <taxon>Insecta</taxon>
        <taxon>Pterygota</taxon>
        <taxon>Neoptera</taxon>
        <taxon>Paraneoptera</taxon>
        <taxon>Thysanoptera</taxon>
        <taxon>Terebrantia</taxon>
        <taxon>Thripoidea</taxon>
        <taxon>Thripidae</taxon>
        <taxon>Frankliniella</taxon>
    </lineage>
</organism>
<accession>A0A9C6WMZ7</accession>
<dbReference type="RefSeq" id="XP_052121997.1">
    <property type="nucleotide sequence ID" value="XM_052266037.1"/>
</dbReference>
<dbReference type="Gene3D" id="3.15.10.50">
    <property type="match status" value="1"/>
</dbReference>
<sequence length="125" mass="13404">MGIKVSRVHAHYTFNAKTGVVKQHGEVDATVTGTKASLMLSMFTDTLKPSLVELHVEDLGKINVGIKDGIFGWVASGVANAVVGSMRRTIKDAVEKQLPPVINSLLDQLDIPAMIRPPKSLQGSL</sequence>
<name>A0A9C6WMZ7_FRAOC</name>
<dbReference type="InterPro" id="IPR038602">
    <property type="entry name" value="Mite_allergen_7_sf"/>
</dbReference>
<dbReference type="GO" id="GO:0008289">
    <property type="term" value="F:lipid binding"/>
    <property type="evidence" value="ECO:0007669"/>
    <property type="project" value="InterPro"/>
</dbReference>
<evidence type="ECO:0000313" key="2">
    <source>
        <dbReference type="RefSeq" id="XP_052121997.1"/>
    </source>
</evidence>
<dbReference type="KEGG" id="foc:113211480"/>
<dbReference type="InterPro" id="IPR017943">
    <property type="entry name" value="Bactericidal_perm-incr_a/b_dom"/>
</dbReference>
<proteinExistence type="predicted"/>
<keyword evidence="1" id="KW-1185">Reference proteome</keyword>
<reference evidence="2" key="1">
    <citation type="submission" date="2025-08" db="UniProtKB">
        <authorList>
            <consortium name="RefSeq"/>
        </authorList>
    </citation>
    <scope>IDENTIFICATION</scope>
    <source>
        <tissue evidence="2">Whole organism</tissue>
    </source>
</reference>
<dbReference type="GeneID" id="113211480"/>
<dbReference type="Proteomes" id="UP000504606">
    <property type="component" value="Unplaced"/>
</dbReference>
<protein>
    <submittedName>
        <fullName evidence="2">Uncharacterized protein LOC113211480</fullName>
    </submittedName>
</protein>
<dbReference type="SUPFAM" id="SSF55394">
    <property type="entry name" value="Bactericidal permeability-increasing protein, BPI"/>
    <property type="match status" value="1"/>
</dbReference>
<evidence type="ECO:0000313" key="1">
    <source>
        <dbReference type="Proteomes" id="UP000504606"/>
    </source>
</evidence>
<gene>
    <name evidence="2" type="primary">LOC113211480</name>
</gene>